<evidence type="ECO:0000313" key="9">
    <source>
        <dbReference type="EMBL" id="MDC7788387.1"/>
    </source>
</evidence>
<evidence type="ECO:0000256" key="1">
    <source>
        <dbReference type="ARBA" id="ARBA00001933"/>
    </source>
</evidence>
<dbReference type="GO" id="GO:0008483">
    <property type="term" value="F:transaminase activity"/>
    <property type="evidence" value="ECO:0007669"/>
    <property type="project" value="UniProtKB-KW"/>
</dbReference>
<evidence type="ECO:0000313" key="10">
    <source>
        <dbReference type="Proteomes" id="UP001165652"/>
    </source>
</evidence>
<dbReference type="Pfam" id="PF00155">
    <property type="entry name" value="Aminotran_1_2"/>
    <property type="match status" value="1"/>
</dbReference>
<gene>
    <name evidence="9" type="ORF">PQJ73_22080</name>
</gene>
<dbReference type="InterPro" id="IPR004838">
    <property type="entry name" value="NHTrfase_class1_PyrdxlP-BS"/>
</dbReference>
<reference evidence="9" key="1">
    <citation type="journal article" date="2023" name="Microbiol Resour">
        <title>Genome Sequences of Rhodoplanes serenus and Two Thermotolerant Strains, Rhodoplanes tepidamans and 'Rhodoplanes cryptolactis,' Further Refine the Genus.</title>
        <authorList>
            <person name="Rayyan A.A."/>
            <person name="Kyndt J.A."/>
        </authorList>
    </citation>
    <scope>NUCLEOTIDE SEQUENCE</scope>
    <source>
        <strain evidence="9">DSM 9987</strain>
    </source>
</reference>
<dbReference type="InterPro" id="IPR015424">
    <property type="entry name" value="PyrdxlP-dep_Trfase"/>
</dbReference>
<dbReference type="InterPro" id="IPR015421">
    <property type="entry name" value="PyrdxlP-dep_Trfase_major"/>
</dbReference>
<keyword evidence="10" id="KW-1185">Reference proteome</keyword>
<comment type="catalytic activity">
    <reaction evidence="6">
        <text>L-aspartate + 2-oxoglutarate = oxaloacetate + L-glutamate</text>
        <dbReference type="Rhea" id="RHEA:21824"/>
        <dbReference type="ChEBI" id="CHEBI:16452"/>
        <dbReference type="ChEBI" id="CHEBI:16810"/>
        <dbReference type="ChEBI" id="CHEBI:29985"/>
        <dbReference type="ChEBI" id="CHEBI:29991"/>
        <dbReference type="EC" id="2.6.1.1"/>
    </reaction>
</comment>
<evidence type="ECO:0000256" key="4">
    <source>
        <dbReference type="ARBA" id="ARBA00022679"/>
    </source>
</evidence>
<dbReference type="RefSeq" id="WP_272779224.1">
    <property type="nucleotide sequence ID" value="NZ_JAQQLI010000043.1"/>
</dbReference>
<organism evidence="9 10">
    <name type="scientific">Rhodoplanes tepidamans</name>
    <name type="common">Rhodoplanes cryptolactis</name>
    <dbReference type="NCBI Taxonomy" id="200616"/>
    <lineage>
        <taxon>Bacteria</taxon>
        <taxon>Pseudomonadati</taxon>
        <taxon>Pseudomonadota</taxon>
        <taxon>Alphaproteobacteria</taxon>
        <taxon>Hyphomicrobiales</taxon>
        <taxon>Nitrobacteraceae</taxon>
        <taxon>Rhodoplanes</taxon>
    </lineage>
</organism>
<dbReference type="EC" id="2.6.1.-" evidence="7"/>
<name>A0ABT5JFJ2_RHOTP</name>
<protein>
    <recommendedName>
        <fullName evidence="7">Aminotransferase</fullName>
        <ecNumber evidence="7">2.6.1.-</ecNumber>
    </recommendedName>
</protein>
<dbReference type="Proteomes" id="UP001165652">
    <property type="component" value="Unassembled WGS sequence"/>
</dbReference>
<evidence type="ECO:0000256" key="6">
    <source>
        <dbReference type="ARBA" id="ARBA00049185"/>
    </source>
</evidence>
<dbReference type="Gene3D" id="3.40.640.10">
    <property type="entry name" value="Type I PLP-dependent aspartate aminotransferase-like (Major domain)"/>
    <property type="match status" value="1"/>
</dbReference>
<feature type="domain" description="Aminotransferase class I/classII large" evidence="8">
    <location>
        <begin position="33"/>
        <end position="375"/>
    </location>
</feature>
<dbReference type="SUPFAM" id="SSF53383">
    <property type="entry name" value="PLP-dependent transferases"/>
    <property type="match status" value="1"/>
</dbReference>
<evidence type="ECO:0000256" key="3">
    <source>
        <dbReference type="ARBA" id="ARBA00022576"/>
    </source>
</evidence>
<evidence type="ECO:0000256" key="7">
    <source>
        <dbReference type="RuleBase" id="RU000481"/>
    </source>
</evidence>
<comment type="caution">
    <text evidence="9">The sequence shown here is derived from an EMBL/GenBank/DDBJ whole genome shotgun (WGS) entry which is preliminary data.</text>
</comment>
<sequence length="384" mass="40886">MTLKLADRVLGLKPSATVEMTEKVRAARAAGRRVIGLSSGDPNLPTDPRIVAAAERAMRDGDTHYGPPAGSPALREAIAAREARLSGAAYDPADIIVTPGGKFALLAALMAQVDPGDEVLVPVPGWVSYGPCVKMCGGTPVAIDMLDRVDPERIAAAVTPRTKAIIINSPCNPTARVIPADELAAVAALAQRHGFWIIFDQVYGDLVHCGAFHHMQSDEAVRDRVFVVDSFSKTFGMTGWRLGYLALPPGTARSVVKFIQHSIYCLPGFVQAAGLEALSLYDEIVPRYRAMFRARLERAAARLDAVPGVACAMPDAAFYMFPRVDAPDTEVARHWLDTIDVAAMPGSSFGGMGAGHLRLSVTCSDADLDEALSRIARSGLPKAA</sequence>
<evidence type="ECO:0000256" key="5">
    <source>
        <dbReference type="ARBA" id="ARBA00022898"/>
    </source>
</evidence>
<evidence type="ECO:0000256" key="2">
    <source>
        <dbReference type="ARBA" id="ARBA00007441"/>
    </source>
</evidence>
<dbReference type="InterPro" id="IPR004839">
    <property type="entry name" value="Aminotransferase_I/II_large"/>
</dbReference>
<keyword evidence="5" id="KW-0663">Pyridoxal phosphate</keyword>
<comment type="cofactor">
    <cofactor evidence="1 7">
        <name>pyridoxal 5'-phosphate</name>
        <dbReference type="ChEBI" id="CHEBI:597326"/>
    </cofactor>
</comment>
<keyword evidence="4 7" id="KW-0808">Transferase</keyword>
<dbReference type="EMBL" id="JAQQLI010000043">
    <property type="protein sequence ID" value="MDC7788387.1"/>
    <property type="molecule type" value="Genomic_DNA"/>
</dbReference>
<dbReference type="PROSITE" id="PS00105">
    <property type="entry name" value="AA_TRANSFER_CLASS_1"/>
    <property type="match status" value="1"/>
</dbReference>
<reference evidence="9" key="2">
    <citation type="submission" date="2023-02" db="EMBL/GenBank/DDBJ databases">
        <authorList>
            <person name="Rayyan A."/>
            <person name="Meyer T."/>
            <person name="Kyndt J.A."/>
        </authorList>
    </citation>
    <scope>NUCLEOTIDE SEQUENCE</scope>
    <source>
        <strain evidence="9">DSM 9987</strain>
    </source>
</reference>
<dbReference type="PANTHER" id="PTHR46383">
    <property type="entry name" value="ASPARTATE AMINOTRANSFERASE"/>
    <property type="match status" value="1"/>
</dbReference>
<dbReference type="InterPro" id="IPR050596">
    <property type="entry name" value="AspAT/PAT-like"/>
</dbReference>
<dbReference type="CDD" id="cd00609">
    <property type="entry name" value="AAT_like"/>
    <property type="match status" value="1"/>
</dbReference>
<proteinExistence type="inferred from homology"/>
<evidence type="ECO:0000259" key="8">
    <source>
        <dbReference type="Pfam" id="PF00155"/>
    </source>
</evidence>
<dbReference type="PANTHER" id="PTHR46383:SF1">
    <property type="entry name" value="ASPARTATE AMINOTRANSFERASE"/>
    <property type="match status" value="1"/>
</dbReference>
<accession>A0ABT5JFJ2</accession>
<keyword evidence="3 7" id="KW-0032">Aminotransferase</keyword>
<comment type="similarity">
    <text evidence="2 7">Belongs to the class-I pyridoxal-phosphate-dependent aminotransferase family.</text>
</comment>